<sequence>MVLSRQLFLSKRLVVEDKVFDGGILVNSYGVIERVLERKEVSRLLDESGENIKVVDGGDLALIAGIVDSHVHINEPGRTAWEGFQTATKAAAAGGITTIIDMPLNSIPPTTSLENLKIKATAAKGNVFVDVGFWGGVIPQNHDSLQDLVEAGVVGFKCFLCPSGVDEFPHVELQDLQKAFACLEGTGSVLAFHAEIDCAYDQGHKEKMRKKDLEEYHTFLESRPASMELEAFNLIKKFVKKHNVRVHIVHVSSAEIIPLLHALRRARSENNGFWRNGITAETCHHYLTFSAEQIPKGHSEFKCAPPIRDKNNQEKLWDFLLEDKIDLIVSDHSPCTPDLKCNKNLMEAWGGISSVQFGLSLFWTAAEARGLDLTSISKYLSSGPAHLCSIQHKKGAIKPGLDADLVFFDPEAEFVITTDIIRHKNKLTPYLNMKLKGVVKETYLRGQLIYRDGNVIGQPIGELLLKES</sequence>
<dbReference type="GO" id="GO:0050897">
    <property type="term" value="F:cobalt ion binding"/>
    <property type="evidence" value="ECO:0007669"/>
    <property type="project" value="InterPro"/>
</dbReference>
<evidence type="ECO:0000256" key="1">
    <source>
        <dbReference type="ARBA" id="ARBA00001756"/>
    </source>
</evidence>
<comment type="similarity">
    <text evidence="4">Belongs to the metallo-dependent hydrolases superfamily. Allantoinase family.</text>
</comment>
<dbReference type="InterPro" id="IPR032466">
    <property type="entry name" value="Metal_Hydrolase"/>
</dbReference>
<comment type="cofactor">
    <cofactor evidence="2">
        <name>Zn(2+)</name>
        <dbReference type="ChEBI" id="CHEBI:29105"/>
    </cofactor>
</comment>
<dbReference type="GO" id="GO:0005737">
    <property type="term" value="C:cytoplasm"/>
    <property type="evidence" value="ECO:0007669"/>
    <property type="project" value="TreeGrafter"/>
</dbReference>
<dbReference type="InterPro" id="IPR006680">
    <property type="entry name" value="Amidohydro-rel"/>
</dbReference>
<dbReference type="PANTHER" id="PTHR43668:SF2">
    <property type="entry name" value="ALLANTOINASE"/>
    <property type="match status" value="1"/>
</dbReference>
<evidence type="ECO:0000256" key="2">
    <source>
        <dbReference type="ARBA" id="ARBA00001947"/>
    </source>
</evidence>
<dbReference type="EC" id="3.5.2.5" evidence="6"/>
<keyword evidence="8" id="KW-0378">Hydrolase</keyword>
<accession>A0A8R2C5D9</accession>
<dbReference type="SUPFAM" id="SSF51338">
    <property type="entry name" value="Composite domain of metallo-dependent hydrolases"/>
    <property type="match status" value="1"/>
</dbReference>
<evidence type="ECO:0000256" key="8">
    <source>
        <dbReference type="ARBA" id="ARBA00022801"/>
    </source>
</evidence>
<dbReference type="Gene3D" id="3.20.20.140">
    <property type="entry name" value="Metal-dependent hydrolases"/>
    <property type="match status" value="1"/>
</dbReference>
<evidence type="ECO:0000313" key="11">
    <source>
        <dbReference type="EnsemblMetazoa" id="XP_012544682.1"/>
    </source>
</evidence>
<gene>
    <name evidence="11" type="primary">101743020</name>
</gene>
<protein>
    <recommendedName>
        <fullName evidence="6">allantoinase</fullName>
        <ecNumber evidence="6">3.5.2.5</ecNumber>
    </recommendedName>
</protein>
<dbReference type="PROSITE" id="PS00482">
    <property type="entry name" value="DIHYDROOROTASE_1"/>
    <property type="match status" value="1"/>
</dbReference>
<dbReference type="GO" id="GO:0008270">
    <property type="term" value="F:zinc ion binding"/>
    <property type="evidence" value="ECO:0007669"/>
    <property type="project" value="InterPro"/>
</dbReference>
<dbReference type="GO" id="GO:0006145">
    <property type="term" value="P:purine nucleobase catabolic process"/>
    <property type="evidence" value="ECO:0007669"/>
    <property type="project" value="TreeGrafter"/>
</dbReference>
<dbReference type="GO" id="GO:0000256">
    <property type="term" value="P:allantoin catabolic process"/>
    <property type="evidence" value="ECO:0007669"/>
    <property type="project" value="InterPro"/>
</dbReference>
<dbReference type="InterPro" id="IPR002195">
    <property type="entry name" value="Dihydroorotase_CS"/>
</dbReference>
<reference evidence="12" key="1">
    <citation type="journal article" date="2008" name="Insect Biochem. Mol. Biol.">
        <title>The genome of a lepidopteran model insect, the silkworm Bombyx mori.</title>
        <authorList>
            <consortium name="International Silkworm Genome Consortium"/>
        </authorList>
    </citation>
    <scope>NUCLEOTIDE SEQUENCE [LARGE SCALE GENOMIC DNA]</scope>
    <source>
        <strain evidence="12">p50T</strain>
    </source>
</reference>
<keyword evidence="12" id="KW-1185">Reference proteome</keyword>
<proteinExistence type="inferred from homology"/>
<dbReference type="NCBIfam" id="TIGR03178">
    <property type="entry name" value="allantoinase"/>
    <property type="match status" value="1"/>
</dbReference>
<evidence type="ECO:0000256" key="4">
    <source>
        <dbReference type="ARBA" id="ARBA00010368"/>
    </source>
</evidence>
<comment type="pathway">
    <text evidence="3">Nitrogen metabolism; (S)-allantoin degradation; allantoate from (S)-allantoin: step 1/1.</text>
</comment>
<dbReference type="SUPFAM" id="SSF51556">
    <property type="entry name" value="Metallo-dependent hydrolases"/>
    <property type="match status" value="1"/>
</dbReference>
<keyword evidence="7" id="KW-0479">Metal-binding</keyword>
<name>A0A8R2C5D9_BOMMO</name>
<dbReference type="OMA" id="SRLHVCH"/>
<evidence type="ECO:0000313" key="12">
    <source>
        <dbReference type="Proteomes" id="UP000005204"/>
    </source>
</evidence>
<comment type="subunit">
    <text evidence="5">Homotetramer.</text>
</comment>
<dbReference type="SMR" id="A0A8R2C5D9"/>
<dbReference type="AlphaFoldDB" id="A0A8R2C5D9"/>
<dbReference type="EnsemblMetazoa" id="XM_012689228.3">
    <property type="protein sequence ID" value="XP_012544682.1"/>
    <property type="gene ID" value="LOC101743020"/>
</dbReference>
<dbReference type="GO" id="GO:0004038">
    <property type="term" value="F:allantoinase activity"/>
    <property type="evidence" value="ECO:0007669"/>
    <property type="project" value="UniProtKB-EC"/>
</dbReference>
<comment type="catalytic activity">
    <reaction evidence="1">
        <text>(S)-allantoin + H2O = allantoate + H(+)</text>
        <dbReference type="Rhea" id="RHEA:17029"/>
        <dbReference type="ChEBI" id="CHEBI:15377"/>
        <dbReference type="ChEBI" id="CHEBI:15378"/>
        <dbReference type="ChEBI" id="CHEBI:15678"/>
        <dbReference type="ChEBI" id="CHEBI:17536"/>
        <dbReference type="EC" id="3.5.2.5"/>
    </reaction>
</comment>
<keyword evidence="9" id="KW-0862">Zinc</keyword>
<evidence type="ECO:0000256" key="5">
    <source>
        <dbReference type="ARBA" id="ARBA00011881"/>
    </source>
</evidence>
<dbReference type="Pfam" id="PF01979">
    <property type="entry name" value="Amidohydro_1"/>
    <property type="match status" value="1"/>
</dbReference>
<dbReference type="InterPro" id="IPR050138">
    <property type="entry name" value="DHOase/Allantoinase_Hydrolase"/>
</dbReference>
<organism evidence="11 12">
    <name type="scientific">Bombyx mori</name>
    <name type="common">Silk moth</name>
    <dbReference type="NCBI Taxonomy" id="7091"/>
    <lineage>
        <taxon>Eukaryota</taxon>
        <taxon>Metazoa</taxon>
        <taxon>Ecdysozoa</taxon>
        <taxon>Arthropoda</taxon>
        <taxon>Hexapoda</taxon>
        <taxon>Insecta</taxon>
        <taxon>Pterygota</taxon>
        <taxon>Neoptera</taxon>
        <taxon>Endopterygota</taxon>
        <taxon>Lepidoptera</taxon>
        <taxon>Glossata</taxon>
        <taxon>Ditrysia</taxon>
        <taxon>Bombycoidea</taxon>
        <taxon>Bombycidae</taxon>
        <taxon>Bombycinae</taxon>
        <taxon>Bombyx</taxon>
    </lineage>
</organism>
<evidence type="ECO:0000256" key="7">
    <source>
        <dbReference type="ARBA" id="ARBA00022723"/>
    </source>
</evidence>
<dbReference type="Proteomes" id="UP000005204">
    <property type="component" value="Unassembled WGS sequence"/>
</dbReference>
<dbReference type="PANTHER" id="PTHR43668">
    <property type="entry name" value="ALLANTOINASE"/>
    <property type="match status" value="1"/>
</dbReference>
<feature type="domain" description="Amidohydrolase-related" evidence="10">
    <location>
        <begin position="62"/>
        <end position="448"/>
    </location>
</feature>
<dbReference type="OrthoDB" id="1924787at2759"/>
<dbReference type="FunFam" id="3.20.20.140:FF:000032">
    <property type="entry name" value="Allantoinase Dal1"/>
    <property type="match status" value="1"/>
</dbReference>
<dbReference type="InterPro" id="IPR017593">
    <property type="entry name" value="Allantoinase"/>
</dbReference>
<evidence type="ECO:0000256" key="3">
    <source>
        <dbReference type="ARBA" id="ARBA00004968"/>
    </source>
</evidence>
<evidence type="ECO:0000259" key="10">
    <source>
        <dbReference type="Pfam" id="PF01979"/>
    </source>
</evidence>
<reference evidence="11" key="2">
    <citation type="submission" date="2022-06" db="UniProtKB">
        <authorList>
            <consortium name="EnsemblMetazoa"/>
        </authorList>
    </citation>
    <scope>IDENTIFICATION</scope>
    <source>
        <strain evidence="11">p50T (Dazao)</strain>
    </source>
</reference>
<evidence type="ECO:0000256" key="6">
    <source>
        <dbReference type="ARBA" id="ARBA00012863"/>
    </source>
</evidence>
<dbReference type="InterPro" id="IPR011059">
    <property type="entry name" value="Metal-dep_hydrolase_composite"/>
</dbReference>
<evidence type="ECO:0000256" key="9">
    <source>
        <dbReference type="ARBA" id="ARBA00022833"/>
    </source>
</evidence>